<evidence type="ECO:0000313" key="1">
    <source>
        <dbReference type="EMBL" id="EME67592.1"/>
    </source>
</evidence>
<evidence type="ECO:0000313" key="2">
    <source>
        <dbReference type="Proteomes" id="UP000011744"/>
    </source>
</evidence>
<gene>
    <name evidence="1" type="ORF">H261_22708</name>
</gene>
<reference evidence="1 2" key="1">
    <citation type="journal article" date="2014" name="Genome Announc.">
        <title>Draft Genome Sequence of Magnetospirillum sp. Strain SO-1, a Freshwater Magnetotactic Bacterium Isolated from the Ol'khovka River, Russia.</title>
        <authorList>
            <person name="Grouzdev D.S."/>
            <person name="Dziuba M.V."/>
            <person name="Sukhacheva M.S."/>
            <person name="Mardanov A.V."/>
            <person name="Beletskiy A.V."/>
            <person name="Kuznetsov B.B."/>
            <person name="Skryabin K.G."/>
        </authorList>
    </citation>
    <scope>NUCLEOTIDE SEQUENCE [LARGE SCALE GENOMIC DNA]</scope>
    <source>
        <strain evidence="1 2">SO-1</strain>
    </source>
</reference>
<protein>
    <submittedName>
        <fullName evidence="1">Uncharacterized protein</fullName>
    </submittedName>
</protein>
<dbReference type="EMBL" id="AONQ01000134">
    <property type="protein sequence ID" value="EME67592.1"/>
    <property type="molecule type" value="Genomic_DNA"/>
</dbReference>
<sequence length="28" mass="3209">EKLVKLINERSELDKVAAEKKGIGRKKK</sequence>
<dbReference type="AlphaFoldDB" id="M2ZJX7"/>
<dbReference type="Proteomes" id="UP000011744">
    <property type="component" value="Unassembled WGS sequence"/>
</dbReference>
<name>M2ZJX7_9PROT</name>
<organism evidence="1 2">
    <name type="scientific">Paramagnetospirillum caucaseum</name>
    <dbReference type="NCBI Taxonomy" id="1244869"/>
    <lineage>
        <taxon>Bacteria</taxon>
        <taxon>Pseudomonadati</taxon>
        <taxon>Pseudomonadota</taxon>
        <taxon>Alphaproteobacteria</taxon>
        <taxon>Rhodospirillales</taxon>
        <taxon>Magnetospirillaceae</taxon>
        <taxon>Paramagnetospirillum</taxon>
    </lineage>
</organism>
<comment type="caution">
    <text evidence="1">The sequence shown here is derived from an EMBL/GenBank/DDBJ whole genome shotgun (WGS) entry which is preliminary data.</text>
</comment>
<accession>M2ZJX7</accession>
<proteinExistence type="predicted"/>
<feature type="non-terminal residue" evidence="1">
    <location>
        <position position="1"/>
    </location>
</feature>
<keyword evidence="2" id="KW-1185">Reference proteome</keyword>